<feature type="compositionally biased region" description="Polar residues" evidence="1">
    <location>
        <begin position="219"/>
        <end position="238"/>
    </location>
</feature>
<keyword evidence="3" id="KW-1185">Reference proteome</keyword>
<dbReference type="OrthoDB" id="5095449at2759"/>
<sequence length="469" mass="50815">MISTTSDSGHQTPLQSFTPPASRAVAGDAIWISSDDFDTEDEGDDEGQDLDDSQSCTTLTTSIAEHLDSMSTKHNPIESETAIAVDTTPAVSPALGKGDPDWTHNSHMGPLADSVPDQQSPYHTNRMSTGDATACTDASFDVTHPSPGSQQYPSVSDEQRLVTGATSEPGFMMVDALSDEDSSDDAQSTLTSPLMHAYSHLTTDPRDLAHTPLYDSKECASTSRGDATSRAHTPSPAKSLSPEYQREQDNGHTSYESSDAESESEAEPKSPFGARPPSQELPPRRCSRRRFSHAHEIVQDKDRDVEAEGSGSEDDLDIPECACDEDCCPSPNQVHGSGGGSDDEQHCHKPRKASGPSYSSVRVTLTSAQDSRRRKRSTRAIAHSLGKRDTSALGLSSRASSHAGSISSDAGAFLAEFQEWQLENVSMKRTTENGKTTFQFQFEWPFCATHPGRRYESRFDPLGHSEKKN</sequence>
<feature type="compositionally biased region" description="Polar residues" evidence="1">
    <location>
        <begin position="116"/>
        <end position="131"/>
    </location>
</feature>
<feature type="region of interest" description="Disordered" evidence="1">
    <location>
        <begin position="83"/>
        <end position="191"/>
    </location>
</feature>
<dbReference type="AlphaFoldDB" id="A0A0N0DBY8"/>
<comment type="caution">
    <text evidence="2">The sequence shown here is derived from an EMBL/GenBank/DDBJ whole genome shotgun (WGS) entry which is preliminary data.</text>
</comment>
<evidence type="ECO:0000313" key="3">
    <source>
        <dbReference type="Proteomes" id="UP000037904"/>
    </source>
</evidence>
<accession>A0A0N0DBY8</accession>
<feature type="compositionally biased region" description="Polar residues" evidence="1">
    <location>
        <begin position="356"/>
        <end position="369"/>
    </location>
</feature>
<feature type="compositionally biased region" description="Acidic residues" evidence="1">
    <location>
        <begin position="35"/>
        <end position="52"/>
    </location>
</feature>
<dbReference type="EMBL" id="JXCE01000410">
    <property type="protein sequence ID" value="KPA37464.1"/>
    <property type="molecule type" value="Genomic_DNA"/>
</dbReference>
<feature type="compositionally biased region" description="Basic and acidic residues" evidence="1">
    <location>
        <begin position="293"/>
        <end position="306"/>
    </location>
</feature>
<evidence type="ECO:0000256" key="1">
    <source>
        <dbReference type="SAM" id="MobiDB-lite"/>
    </source>
</evidence>
<feature type="region of interest" description="Disordered" evidence="1">
    <location>
        <begin position="1"/>
        <end position="55"/>
    </location>
</feature>
<organism evidence="2 3">
    <name type="scientific">Fusarium langsethiae</name>
    <dbReference type="NCBI Taxonomy" id="179993"/>
    <lineage>
        <taxon>Eukaryota</taxon>
        <taxon>Fungi</taxon>
        <taxon>Dikarya</taxon>
        <taxon>Ascomycota</taxon>
        <taxon>Pezizomycotina</taxon>
        <taxon>Sordariomycetes</taxon>
        <taxon>Hypocreomycetidae</taxon>
        <taxon>Hypocreales</taxon>
        <taxon>Nectriaceae</taxon>
        <taxon>Fusarium</taxon>
    </lineage>
</organism>
<evidence type="ECO:0000313" key="2">
    <source>
        <dbReference type="EMBL" id="KPA37464.1"/>
    </source>
</evidence>
<feature type="region of interest" description="Disordered" evidence="1">
    <location>
        <begin position="203"/>
        <end position="396"/>
    </location>
</feature>
<proteinExistence type="predicted"/>
<feature type="compositionally biased region" description="Polar residues" evidence="1">
    <location>
        <begin position="1"/>
        <end position="19"/>
    </location>
</feature>
<protein>
    <submittedName>
        <fullName evidence="2">Uncharacterized protein</fullName>
    </submittedName>
</protein>
<reference evidence="2 3" key="1">
    <citation type="submission" date="2015-04" db="EMBL/GenBank/DDBJ databases">
        <title>The draft genome sequence of Fusarium langsethiae, a T-2/HT-2 mycotoxin producer.</title>
        <authorList>
            <person name="Lysoe E."/>
            <person name="Divon H.H."/>
            <person name="Terzi V."/>
            <person name="Orru L."/>
            <person name="Lamontanara A."/>
            <person name="Kolseth A.-K."/>
            <person name="Frandsen R.J."/>
            <person name="Nielsen K."/>
            <person name="Thrane U."/>
        </authorList>
    </citation>
    <scope>NUCLEOTIDE SEQUENCE [LARGE SCALE GENOMIC DNA]</scope>
    <source>
        <strain evidence="2 3">Fl201059</strain>
    </source>
</reference>
<feature type="compositionally biased region" description="Polar residues" evidence="1">
    <location>
        <begin position="146"/>
        <end position="156"/>
    </location>
</feature>
<name>A0A0N0DBY8_FUSLA</name>
<dbReference type="Proteomes" id="UP000037904">
    <property type="component" value="Unassembled WGS sequence"/>
</dbReference>
<gene>
    <name evidence="2" type="ORF">FLAG1_09721</name>
</gene>
<feature type="compositionally biased region" description="Acidic residues" evidence="1">
    <location>
        <begin position="307"/>
        <end position="327"/>
    </location>
</feature>